<gene>
    <name evidence="3" type="ORF">LJ757_07015</name>
</gene>
<dbReference type="InterPro" id="IPR050789">
    <property type="entry name" value="Diverse_Enzym_Activities"/>
</dbReference>
<dbReference type="InterPro" id="IPR012338">
    <property type="entry name" value="Beta-lactam/transpept-like"/>
</dbReference>
<dbReference type="PANTHER" id="PTHR43283">
    <property type="entry name" value="BETA-LACTAMASE-RELATED"/>
    <property type="match status" value="1"/>
</dbReference>
<comment type="caution">
    <text evidence="3">The sequence shown here is derived from an EMBL/GenBank/DDBJ whole genome shotgun (WGS) entry which is preliminary data.</text>
</comment>
<dbReference type="RefSeq" id="WP_227895443.1">
    <property type="nucleotide sequence ID" value="NZ_CP099466.1"/>
</dbReference>
<feature type="region of interest" description="Disordered" evidence="1">
    <location>
        <begin position="1"/>
        <end position="27"/>
    </location>
</feature>
<organism evidence="3 4">
    <name type="scientific">Arthrobacter caoxuetaonis</name>
    <dbReference type="NCBI Taxonomy" id="2886935"/>
    <lineage>
        <taxon>Bacteria</taxon>
        <taxon>Bacillati</taxon>
        <taxon>Actinomycetota</taxon>
        <taxon>Actinomycetes</taxon>
        <taxon>Micrococcales</taxon>
        <taxon>Micrococcaceae</taxon>
        <taxon>Arthrobacter</taxon>
    </lineage>
</organism>
<reference evidence="3" key="1">
    <citation type="submission" date="2021-10" db="EMBL/GenBank/DDBJ databases">
        <title>Novel species in genus Arthrobacter.</title>
        <authorList>
            <person name="Liu Y."/>
        </authorList>
    </citation>
    <scope>NUCLEOTIDE SEQUENCE</scope>
    <source>
        <strain evidence="3">Zg-Y453</strain>
    </source>
</reference>
<dbReference type="InterPro" id="IPR001466">
    <property type="entry name" value="Beta-lactam-related"/>
</dbReference>
<dbReference type="Pfam" id="PF00144">
    <property type="entry name" value="Beta-lactamase"/>
    <property type="match status" value="1"/>
</dbReference>
<dbReference type="AlphaFoldDB" id="A0A9X1MDU4"/>
<feature type="region of interest" description="Disordered" evidence="1">
    <location>
        <begin position="395"/>
        <end position="416"/>
    </location>
</feature>
<accession>A0A9X1MDU4</accession>
<dbReference type="Gene3D" id="3.40.710.10">
    <property type="entry name" value="DD-peptidase/beta-lactamase superfamily"/>
    <property type="match status" value="1"/>
</dbReference>
<dbReference type="Proteomes" id="UP001139158">
    <property type="component" value="Unassembled WGS sequence"/>
</dbReference>
<protein>
    <submittedName>
        <fullName evidence="3">Beta-lactamase family protein</fullName>
    </submittedName>
</protein>
<evidence type="ECO:0000259" key="2">
    <source>
        <dbReference type="Pfam" id="PF00144"/>
    </source>
</evidence>
<keyword evidence="4" id="KW-1185">Reference proteome</keyword>
<dbReference type="SUPFAM" id="SSF56601">
    <property type="entry name" value="beta-lactamase/transpeptidase-like"/>
    <property type="match status" value="1"/>
</dbReference>
<dbReference type="EMBL" id="JAJFZV010000005">
    <property type="protein sequence ID" value="MCC3297557.1"/>
    <property type="molecule type" value="Genomic_DNA"/>
</dbReference>
<proteinExistence type="predicted"/>
<feature type="domain" description="Beta-lactamase-related" evidence="2">
    <location>
        <begin position="30"/>
        <end position="378"/>
    </location>
</feature>
<evidence type="ECO:0000313" key="4">
    <source>
        <dbReference type="Proteomes" id="UP001139158"/>
    </source>
</evidence>
<evidence type="ECO:0000313" key="3">
    <source>
        <dbReference type="EMBL" id="MCC3297557.1"/>
    </source>
</evidence>
<name>A0A9X1MDU4_9MICC</name>
<sequence>MSDDVAGAPSAAESGGRPPGEGRWPETELEALFQARFEEGIAPVLVAEVTRPGRSPVRVLCGAADDAGPPPGERTAFRIASCTKSFTAAAALVLRRSGRLDLATDIREWLPELRFTGAFAAAGPVTVRHLLTMSSGLPEDDPWADRQESMPAEQFDALLAGGIRLASAPGDRFRYSNLGYALLGRILERASGTDYRTLVTSSLLRPLGLADTAFSASELSVPAVRGYRRAPGGWQQLPFSGPGMFSPIGGLFSTLRDLHRWAAWLAAGPAYAADPSAAGPLAAGALAAGALAAGPLAAGPLDLADRAEMQRIHRPVPLRPQDLPGTRRGYGFGLNILEHPAAGRIVSHSGGYPGFSAHMRWHPETGTIALGLENATYSRIGEAVTRALDTALGIAPQAPADPPPAADSGEQPDAGTWPELHAAREALTAWLSSPTDESEQALRACFAPNMDQDQPWEERRADWLRLRAAAGPLHPEKTRTAGGEAPAELRWIVPGERGDLCCRAQLNPVEVPQVQRMDITAASGIL</sequence>
<evidence type="ECO:0000256" key="1">
    <source>
        <dbReference type="SAM" id="MobiDB-lite"/>
    </source>
</evidence>